<feature type="non-terminal residue" evidence="2">
    <location>
        <position position="104"/>
    </location>
</feature>
<sequence>LSRFEELSKTVLKNNRLSTTDIPEFLSEPINRRGPIRNGPQSNMRGDFRQNQGDFRNQGGYNNQQSANFRQGYSGGFNRQPGGFNRENRFGNNFQRQDFGYERR</sequence>
<evidence type="ECO:0000313" key="4">
    <source>
        <dbReference type="Proteomes" id="UP000681967"/>
    </source>
</evidence>
<feature type="non-terminal residue" evidence="2">
    <location>
        <position position="1"/>
    </location>
</feature>
<gene>
    <name evidence="2" type="ORF">BYL167_LOCUS73126</name>
    <name evidence="3" type="ORF">GIL414_LOCUS76815</name>
</gene>
<evidence type="ECO:0000313" key="3">
    <source>
        <dbReference type="EMBL" id="CAF5201696.1"/>
    </source>
</evidence>
<dbReference type="EMBL" id="CAJOBJ010346192">
    <property type="protein sequence ID" value="CAF5201696.1"/>
    <property type="molecule type" value="Genomic_DNA"/>
</dbReference>
<evidence type="ECO:0000313" key="2">
    <source>
        <dbReference type="EMBL" id="CAF5154716.1"/>
    </source>
</evidence>
<reference evidence="2" key="1">
    <citation type="submission" date="2021-02" db="EMBL/GenBank/DDBJ databases">
        <authorList>
            <person name="Nowell W R."/>
        </authorList>
    </citation>
    <scope>NUCLEOTIDE SEQUENCE</scope>
</reference>
<proteinExistence type="predicted"/>
<comment type="caution">
    <text evidence="2">The sequence shown here is derived from an EMBL/GenBank/DDBJ whole genome shotgun (WGS) entry which is preliminary data.</text>
</comment>
<protein>
    <submittedName>
        <fullName evidence="2">Uncharacterized protein</fullName>
    </submittedName>
</protein>
<dbReference type="Proteomes" id="UP000681720">
    <property type="component" value="Unassembled WGS sequence"/>
</dbReference>
<dbReference type="EMBL" id="CAJOBH010260447">
    <property type="protein sequence ID" value="CAF5154716.1"/>
    <property type="molecule type" value="Genomic_DNA"/>
</dbReference>
<feature type="compositionally biased region" description="Low complexity" evidence="1">
    <location>
        <begin position="82"/>
        <end position="97"/>
    </location>
</feature>
<feature type="region of interest" description="Disordered" evidence="1">
    <location>
        <begin position="23"/>
        <end position="104"/>
    </location>
</feature>
<feature type="compositionally biased region" description="Polar residues" evidence="1">
    <location>
        <begin position="39"/>
        <end position="71"/>
    </location>
</feature>
<name>A0A8S3G4E6_9BILA</name>
<evidence type="ECO:0000256" key="1">
    <source>
        <dbReference type="SAM" id="MobiDB-lite"/>
    </source>
</evidence>
<dbReference type="AlphaFoldDB" id="A0A8S3G4E6"/>
<accession>A0A8S3G4E6</accession>
<organism evidence="2 4">
    <name type="scientific">Rotaria magnacalcarata</name>
    <dbReference type="NCBI Taxonomy" id="392030"/>
    <lineage>
        <taxon>Eukaryota</taxon>
        <taxon>Metazoa</taxon>
        <taxon>Spiralia</taxon>
        <taxon>Gnathifera</taxon>
        <taxon>Rotifera</taxon>
        <taxon>Eurotatoria</taxon>
        <taxon>Bdelloidea</taxon>
        <taxon>Philodinida</taxon>
        <taxon>Philodinidae</taxon>
        <taxon>Rotaria</taxon>
    </lineage>
</organism>
<dbReference type="Proteomes" id="UP000681967">
    <property type="component" value="Unassembled WGS sequence"/>
</dbReference>